<reference evidence="1 2" key="1">
    <citation type="journal article" date="2019" name="Sci. Rep.">
        <title>Orb-weaving spider Araneus ventricosus genome elucidates the spidroin gene catalogue.</title>
        <authorList>
            <person name="Kono N."/>
            <person name="Nakamura H."/>
            <person name="Ohtoshi R."/>
            <person name="Moran D.A.P."/>
            <person name="Shinohara A."/>
            <person name="Yoshida Y."/>
            <person name="Fujiwara M."/>
            <person name="Mori M."/>
            <person name="Tomita M."/>
            <person name="Arakawa K."/>
        </authorList>
    </citation>
    <scope>NUCLEOTIDE SEQUENCE [LARGE SCALE GENOMIC DNA]</scope>
</reference>
<accession>A0A4Y2DLZ6</accession>
<organism evidence="1 2">
    <name type="scientific">Araneus ventricosus</name>
    <name type="common">Orbweaver spider</name>
    <name type="synonym">Epeira ventricosa</name>
    <dbReference type="NCBI Taxonomy" id="182803"/>
    <lineage>
        <taxon>Eukaryota</taxon>
        <taxon>Metazoa</taxon>
        <taxon>Ecdysozoa</taxon>
        <taxon>Arthropoda</taxon>
        <taxon>Chelicerata</taxon>
        <taxon>Arachnida</taxon>
        <taxon>Araneae</taxon>
        <taxon>Araneomorphae</taxon>
        <taxon>Entelegynae</taxon>
        <taxon>Araneoidea</taxon>
        <taxon>Araneidae</taxon>
        <taxon>Araneus</taxon>
    </lineage>
</organism>
<keyword evidence="2" id="KW-1185">Reference proteome</keyword>
<protein>
    <submittedName>
        <fullName evidence="1">Uncharacterized protein</fullName>
    </submittedName>
</protein>
<dbReference type="AlphaFoldDB" id="A0A4Y2DLZ6"/>
<comment type="caution">
    <text evidence="1">The sequence shown here is derived from an EMBL/GenBank/DDBJ whole genome shotgun (WGS) entry which is preliminary data.</text>
</comment>
<dbReference type="EMBL" id="BGPR01000380">
    <property type="protein sequence ID" value="GBM16854.1"/>
    <property type="molecule type" value="Genomic_DNA"/>
</dbReference>
<sequence length="170" mass="19233">MNWTLPIWVVIYHPSPCYNLPLSRTERARVFKDNCPRPRLSPKLSQNLTFTQKEANRLRPAFFAVKGKFLDLPDRLARYELLPRNNLLQILIGCSSLSNKQVLMMPQCLLHLSPTWSCSLELKAGINLSGSSHRCITGIKVLYQVAVYQLTATDATRQLLLASLVGIPEV</sequence>
<evidence type="ECO:0000313" key="2">
    <source>
        <dbReference type="Proteomes" id="UP000499080"/>
    </source>
</evidence>
<name>A0A4Y2DLZ6_ARAVE</name>
<evidence type="ECO:0000313" key="1">
    <source>
        <dbReference type="EMBL" id="GBM16854.1"/>
    </source>
</evidence>
<gene>
    <name evidence="1" type="ORF">AVEN_99749_1</name>
</gene>
<proteinExistence type="predicted"/>
<dbReference type="Proteomes" id="UP000499080">
    <property type="component" value="Unassembled WGS sequence"/>
</dbReference>